<dbReference type="SUPFAM" id="SSF88723">
    <property type="entry name" value="PIN domain-like"/>
    <property type="match status" value="1"/>
</dbReference>
<comment type="catalytic activity">
    <reaction evidence="15 17">
        <text>DNA(n) + a 2'-deoxyribonucleoside 5'-triphosphate = DNA(n+1) + diphosphate</text>
        <dbReference type="Rhea" id="RHEA:22508"/>
        <dbReference type="Rhea" id="RHEA-COMP:17339"/>
        <dbReference type="Rhea" id="RHEA-COMP:17340"/>
        <dbReference type="ChEBI" id="CHEBI:33019"/>
        <dbReference type="ChEBI" id="CHEBI:61560"/>
        <dbReference type="ChEBI" id="CHEBI:173112"/>
        <dbReference type="EC" id="2.7.7.7"/>
    </reaction>
</comment>
<keyword evidence="8" id="KW-0540">Nuclease</keyword>
<dbReference type="InterPro" id="IPR029060">
    <property type="entry name" value="PIN-like_dom_sf"/>
</dbReference>
<protein>
    <recommendedName>
        <fullName evidence="4 16">DNA polymerase I</fullName>
        <ecNumber evidence="3 16">2.7.7.7</ecNumber>
    </recommendedName>
</protein>
<dbReference type="PRINTS" id="PR00868">
    <property type="entry name" value="DNAPOLI"/>
</dbReference>
<dbReference type="Gene3D" id="1.10.150.20">
    <property type="entry name" value="5' to 3' exonuclease, C-terminal subdomain"/>
    <property type="match status" value="2"/>
</dbReference>
<keyword evidence="9 17" id="KW-0227">DNA damage</keyword>
<organism evidence="23 24">
    <name type="scientific">Oceanobacter antarcticus</name>
    <dbReference type="NCBI Taxonomy" id="3133425"/>
    <lineage>
        <taxon>Bacteria</taxon>
        <taxon>Pseudomonadati</taxon>
        <taxon>Pseudomonadota</taxon>
        <taxon>Gammaproteobacteria</taxon>
        <taxon>Oceanospirillales</taxon>
        <taxon>Oceanospirillaceae</taxon>
        <taxon>Oceanobacter</taxon>
    </lineage>
</organism>
<dbReference type="InterPro" id="IPR002298">
    <property type="entry name" value="DNA_polymerase_A"/>
</dbReference>
<evidence type="ECO:0000256" key="13">
    <source>
        <dbReference type="ARBA" id="ARBA00023125"/>
    </source>
</evidence>
<evidence type="ECO:0000256" key="2">
    <source>
        <dbReference type="ARBA" id="ARBA00011541"/>
    </source>
</evidence>
<evidence type="ECO:0000256" key="18">
    <source>
        <dbReference type="SAM" id="Coils"/>
    </source>
</evidence>
<evidence type="ECO:0000256" key="15">
    <source>
        <dbReference type="ARBA" id="ARBA00049244"/>
    </source>
</evidence>
<dbReference type="InterPro" id="IPR020045">
    <property type="entry name" value="DNA_polI_H3TH"/>
</dbReference>
<evidence type="ECO:0000259" key="20">
    <source>
        <dbReference type="SMART" id="SM00474"/>
    </source>
</evidence>
<dbReference type="CDD" id="cd09859">
    <property type="entry name" value="PIN_53EXO"/>
    <property type="match status" value="1"/>
</dbReference>
<dbReference type="Pfam" id="PF01367">
    <property type="entry name" value="5_3_exonuc"/>
    <property type="match status" value="1"/>
</dbReference>
<evidence type="ECO:0000256" key="19">
    <source>
        <dbReference type="SAM" id="MobiDB-lite"/>
    </source>
</evidence>
<dbReference type="Gene3D" id="3.30.70.370">
    <property type="match status" value="1"/>
</dbReference>
<evidence type="ECO:0000256" key="7">
    <source>
        <dbReference type="ARBA" id="ARBA00022705"/>
    </source>
</evidence>
<dbReference type="InterPro" id="IPR036397">
    <property type="entry name" value="RNaseH_sf"/>
</dbReference>
<dbReference type="SUPFAM" id="SSF53098">
    <property type="entry name" value="Ribonuclease H-like"/>
    <property type="match status" value="1"/>
</dbReference>
<dbReference type="CDD" id="cd08637">
    <property type="entry name" value="DNA_pol_A_pol_I_C"/>
    <property type="match status" value="1"/>
</dbReference>
<evidence type="ECO:0000313" key="24">
    <source>
        <dbReference type="Proteomes" id="UP001620597"/>
    </source>
</evidence>
<dbReference type="Gene3D" id="3.40.50.1010">
    <property type="entry name" value="5'-nuclease"/>
    <property type="match status" value="1"/>
</dbReference>
<accession>A0ABW8NHM5</accession>
<comment type="similarity">
    <text evidence="1 17">Belongs to the DNA polymerase type-A family.</text>
</comment>
<dbReference type="GO" id="GO:0003887">
    <property type="term" value="F:DNA-directed DNA polymerase activity"/>
    <property type="evidence" value="ECO:0007669"/>
    <property type="project" value="UniProtKB-EC"/>
</dbReference>
<dbReference type="InterPro" id="IPR001098">
    <property type="entry name" value="DNA-dir_DNA_pol_A_palm_dom"/>
</dbReference>
<feature type="region of interest" description="Disordered" evidence="19">
    <location>
        <begin position="294"/>
        <end position="325"/>
    </location>
</feature>
<evidence type="ECO:0000256" key="17">
    <source>
        <dbReference type="RuleBase" id="RU004460"/>
    </source>
</evidence>
<evidence type="ECO:0000256" key="9">
    <source>
        <dbReference type="ARBA" id="ARBA00022763"/>
    </source>
</evidence>
<dbReference type="RefSeq" id="WP_416205658.1">
    <property type="nucleotide sequence ID" value="NZ_JBBKTX010000008.1"/>
</dbReference>
<dbReference type="Pfam" id="PF00476">
    <property type="entry name" value="DNA_pol_A"/>
    <property type="match status" value="1"/>
</dbReference>
<evidence type="ECO:0000256" key="12">
    <source>
        <dbReference type="ARBA" id="ARBA00022932"/>
    </source>
</evidence>
<comment type="function">
    <text evidence="17">In addition to polymerase activity, this DNA polymerase exhibits 3'-5' and 5'-3' exonuclease activity.</text>
</comment>
<dbReference type="NCBIfam" id="NF004397">
    <property type="entry name" value="PRK05755.1"/>
    <property type="match status" value="1"/>
</dbReference>
<keyword evidence="5 17" id="KW-0808">Transferase</keyword>
<proteinExistence type="inferred from homology"/>
<dbReference type="SMART" id="SM00474">
    <property type="entry name" value="35EXOc"/>
    <property type="match status" value="1"/>
</dbReference>
<dbReference type="InterPro" id="IPR020046">
    <property type="entry name" value="5-3_exonucl_a-hlix_arch_N"/>
</dbReference>
<evidence type="ECO:0000259" key="21">
    <source>
        <dbReference type="SMART" id="SM00475"/>
    </source>
</evidence>
<evidence type="ECO:0000313" key="23">
    <source>
        <dbReference type="EMBL" id="MFK4752376.1"/>
    </source>
</evidence>
<dbReference type="InterPro" id="IPR043502">
    <property type="entry name" value="DNA/RNA_pol_sf"/>
</dbReference>
<evidence type="ECO:0000256" key="8">
    <source>
        <dbReference type="ARBA" id="ARBA00022722"/>
    </source>
</evidence>
<evidence type="ECO:0000256" key="16">
    <source>
        <dbReference type="NCBIfam" id="TIGR00593"/>
    </source>
</evidence>
<keyword evidence="11 17" id="KW-0269">Exonuclease</keyword>
<keyword evidence="7 17" id="KW-0235">DNA replication</keyword>
<gene>
    <name evidence="17 23" type="primary">polA</name>
    <name evidence="23" type="ORF">WG929_08130</name>
</gene>
<keyword evidence="13 17" id="KW-0238">DNA-binding</keyword>
<evidence type="ECO:0000256" key="6">
    <source>
        <dbReference type="ARBA" id="ARBA00022695"/>
    </source>
</evidence>
<dbReference type="Gene3D" id="3.30.420.10">
    <property type="entry name" value="Ribonuclease H-like superfamily/Ribonuclease H"/>
    <property type="match status" value="1"/>
</dbReference>
<dbReference type="InterPro" id="IPR019760">
    <property type="entry name" value="DNA-dir_DNA_pol_A_CS"/>
</dbReference>
<feature type="coiled-coil region" evidence="18">
    <location>
        <begin position="552"/>
        <end position="579"/>
    </location>
</feature>
<keyword evidence="24" id="KW-1185">Reference proteome</keyword>
<dbReference type="PANTHER" id="PTHR10133:SF27">
    <property type="entry name" value="DNA POLYMERASE NU"/>
    <property type="match status" value="1"/>
</dbReference>
<sequence length="932" mass="102252">MSKSVVLIDGSSYLFRAFHAIPLLTNSRGVHTNAVKGVISMIKRLQKDYPDAQMVAVFDAKGKTFRNDMYPEYKAHRPPMPDELREQIEPIHNIIHAMGLPLLIIDGVEADDVIGTLAVQAESSGCQVIVSTGDKDMAQLVDSHVSLINTMTNTFLDVEGVKEKFGVPPEHIIDYLALMGDKVDNIPGVPKVGEKTAVGLVAGLGSLEDIYANLDKVKDLAFRGAKTMAVKLEEHQEQAFLSKQLATIKCDVALEQPLGELKSTATDKTALLELYRNMEFKAWIAELTDETTSRAANTSAATSSETASSKTSSTMAGAEADEEVTVSAEPGQYDMVLTQDALDGWIAQLQASKLFAFDTETTSLNYKDARIVGVSFAVAVGKAAYVPLAHDYEGAPVQLDREAVLAQLKPLLEDNKLKKVGQHMKYDAHVLANHGISLQGVQFDTQLESYVLDSVATRHDMDSLALKYLGYKTTSFEDVAGKGVKQKTFNQVELDVAGPYAAEDADITLRLHQTLWPKLQQQGVLAKVFTDIEMPAMPILTAMESLGALIDADKLHEQSAELEQKLQQLEQQAHDVAGQVFNLGSPKQLGEILYQKLGLPVKKKTPKGAPSTAEEVLVELADEGHELPKIILENRSLSKLKSTYTDKLPTMIAGSTGRVHTSYHQAVAATGRLSSSDPNLQNIPIRSEEGRRIRQAFIAPPGYKLVAADYSQIELRIMAHLSGDAGLLKAFSEGRDVHRATAAEVFGISEADVTDNQRRSAKAINFGLIYGMSAFGLAKQLGIGRGEAQDYVNLYFERYPGVRDYMDNTREHAKDLGYVETIFGRRLYLPEIKSRNAPRRQHAERTAINAPMQGSAADIIKRAMIRVANWLPDSGFDARMIMQVHDELVLEVKEDQAEGFAEALKQQMQDAAELRVPLLVEAGIGDNWDEAH</sequence>
<evidence type="ECO:0000256" key="4">
    <source>
        <dbReference type="ARBA" id="ARBA00020311"/>
    </source>
</evidence>
<evidence type="ECO:0000256" key="1">
    <source>
        <dbReference type="ARBA" id="ARBA00007705"/>
    </source>
</evidence>
<evidence type="ECO:0000256" key="3">
    <source>
        <dbReference type="ARBA" id="ARBA00012417"/>
    </source>
</evidence>
<feature type="compositionally biased region" description="Low complexity" evidence="19">
    <location>
        <begin position="294"/>
        <end position="318"/>
    </location>
</feature>
<dbReference type="SUPFAM" id="SSF56672">
    <property type="entry name" value="DNA/RNA polymerases"/>
    <property type="match status" value="1"/>
</dbReference>
<dbReference type="InterPro" id="IPR002562">
    <property type="entry name" value="3'-5'_exonuclease_dom"/>
</dbReference>
<dbReference type="Gene3D" id="1.20.1060.10">
    <property type="entry name" value="Taq DNA Polymerase, Chain T, domain 4"/>
    <property type="match status" value="1"/>
</dbReference>
<feature type="domain" description="DNA-directed DNA polymerase family A palm" evidence="22">
    <location>
        <begin position="690"/>
        <end position="896"/>
    </location>
</feature>
<dbReference type="Pfam" id="PF02739">
    <property type="entry name" value="5_3_exonuc_N"/>
    <property type="match status" value="1"/>
</dbReference>
<dbReference type="NCBIfam" id="TIGR00593">
    <property type="entry name" value="pola"/>
    <property type="match status" value="1"/>
</dbReference>
<dbReference type="InterPro" id="IPR002421">
    <property type="entry name" value="5-3_exonuclease"/>
</dbReference>
<evidence type="ECO:0000256" key="10">
    <source>
        <dbReference type="ARBA" id="ARBA00022801"/>
    </source>
</evidence>
<dbReference type="Pfam" id="PF01612">
    <property type="entry name" value="DNA_pol_A_exo1"/>
    <property type="match status" value="1"/>
</dbReference>
<reference evidence="23 24" key="1">
    <citation type="submission" date="2024-03" db="EMBL/GenBank/DDBJ databases">
        <title>High-quality draft genome sequence of Oceanobacter sp. wDCs-4.</title>
        <authorList>
            <person name="Dong C."/>
        </authorList>
    </citation>
    <scope>NUCLEOTIDE SEQUENCE [LARGE SCALE GENOMIC DNA]</scope>
    <source>
        <strain evidence="24">wDCs-4</strain>
    </source>
</reference>
<feature type="domain" description="3'-5' exonuclease" evidence="20">
    <location>
        <begin position="333"/>
        <end position="520"/>
    </location>
</feature>
<dbReference type="SUPFAM" id="SSF47807">
    <property type="entry name" value="5' to 3' exonuclease, C-terminal subdomain"/>
    <property type="match status" value="1"/>
</dbReference>
<dbReference type="InterPro" id="IPR018320">
    <property type="entry name" value="DNA_polymerase_1"/>
</dbReference>
<feature type="domain" description="5'-3' exonuclease" evidence="21">
    <location>
        <begin position="2"/>
        <end position="264"/>
    </location>
</feature>
<dbReference type="InterPro" id="IPR008918">
    <property type="entry name" value="HhH2"/>
</dbReference>
<keyword evidence="10 17" id="KW-0378">Hydrolase</keyword>
<evidence type="ECO:0000259" key="22">
    <source>
        <dbReference type="SMART" id="SM00482"/>
    </source>
</evidence>
<dbReference type="PROSITE" id="PS00447">
    <property type="entry name" value="DNA_POLYMERASE_A"/>
    <property type="match status" value="1"/>
</dbReference>
<dbReference type="Proteomes" id="UP001620597">
    <property type="component" value="Unassembled WGS sequence"/>
</dbReference>
<dbReference type="SMART" id="SM00475">
    <property type="entry name" value="53EXOc"/>
    <property type="match status" value="1"/>
</dbReference>
<name>A0ABW8NHM5_9GAMM</name>
<keyword evidence="6 17" id="KW-0548">Nucleotidyltransferase</keyword>
<dbReference type="PANTHER" id="PTHR10133">
    <property type="entry name" value="DNA POLYMERASE I"/>
    <property type="match status" value="1"/>
</dbReference>
<dbReference type="EC" id="2.7.7.7" evidence="3 16"/>
<comment type="subunit">
    <text evidence="2">Single-chain monomer with multiple functions.</text>
</comment>
<evidence type="ECO:0000256" key="5">
    <source>
        <dbReference type="ARBA" id="ARBA00022679"/>
    </source>
</evidence>
<comment type="caution">
    <text evidence="23">The sequence shown here is derived from an EMBL/GenBank/DDBJ whole genome shotgun (WGS) entry which is preliminary data.</text>
</comment>
<dbReference type="EMBL" id="JBBKTX010000008">
    <property type="protein sequence ID" value="MFK4752376.1"/>
    <property type="molecule type" value="Genomic_DNA"/>
</dbReference>
<dbReference type="SMART" id="SM00482">
    <property type="entry name" value="POLAc"/>
    <property type="match status" value="1"/>
</dbReference>
<dbReference type="InterPro" id="IPR012337">
    <property type="entry name" value="RNaseH-like_sf"/>
</dbReference>
<keyword evidence="18" id="KW-0175">Coiled coil</keyword>
<dbReference type="CDD" id="cd06139">
    <property type="entry name" value="DNA_polA_I_Ecoli_like_exo"/>
    <property type="match status" value="1"/>
</dbReference>
<dbReference type="SMART" id="SM00279">
    <property type="entry name" value="HhH2"/>
    <property type="match status" value="1"/>
</dbReference>
<keyword evidence="14 17" id="KW-0234">DNA repair</keyword>
<keyword evidence="12 17" id="KW-0239">DNA-directed DNA polymerase</keyword>
<dbReference type="CDD" id="cd09898">
    <property type="entry name" value="H3TH_53EXO"/>
    <property type="match status" value="1"/>
</dbReference>
<evidence type="ECO:0000256" key="14">
    <source>
        <dbReference type="ARBA" id="ARBA00023204"/>
    </source>
</evidence>
<dbReference type="InterPro" id="IPR036279">
    <property type="entry name" value="5-3_exonuclease_C_sf"/>
</dbReference>
<evidence type="ECO:0000256" key="11">
    <source>
        <dbReference type="ARBA" id="ARBA00022839"/>
    </source>
</evidence>